<protein>
    <submittedName>
        <fullName evidence="1">Uncharacterized protein</fullName>
    </submittedName>
</protein>
<dbReference type="EMBL" id="JANPWZ010001135">
    <property type="protein sequence ID" value="KAJ3568452.1"/>
    <property type="molecule type" value="Genomic_DNA"/>
</dbReference>
<keyword evidence="2" id="KW-1185">Reference proteome</keyword>
<dbReference type="VEuPathDB" id="FungiDB:F4678DRAFT_239106"/>
<accession>A0A9W8NC93</accession>
<name>A0A9W8NC93_9PEZI</name>
<gene>
    <name evidence="1" type="ORF">NPX13_g6416</name>
</gene>
<dbReference type="AlphaFoldDB" id="A0A9W8NC93"/>
<evidence type="ECO:0000313" key="2">
    <source>
        <dbReference type="Proteomes" id="UP001148614"/>
    </source>
</evidence>
<organism evidence="1 2">
    <name type="scientific">Xylaria arbuscula</name>
    <dbReference type="NCBI Taxonomy" id="114810"/>
    <lineage>
        <taxon>Eukaryota</taxon>
        <taxon>Fungi</taxon>
        <taxon>Dikarya</taxon>
        <taxon>Ascomycota</taxon>
        <taxon>Pezizomycotina</taxon>
        <taxon>Sordariomycetes</taxon>
        <taxon>Xylariomycetidae</taxon>
        <taxon>Xylariales</taxon>
        <taxon>Xylariaceae</taxon>
        <taxon>Xylaria</taxon>
    </lineage>
</organism>
<evidence type="ECO:0000313" key="1">
    <source>
        <dbReference type="EMBL" id="KAJ3568452.1"/>
    </source>
</evidence>
<proteinExistence type="predicted"/>
<reference evidence="1" key="1">
    <citation type="submission" date="2022-07" db="EMBL/GenBank/DDBJ databases">
        <title>Genome Sequence of Xylaria arbuscula.</title>
        <authorList>
            <person name="Buettner E."/>
        </authorList>
    </citation>
    <scope>NUCLEOTIDE SEQUENCE</scope>
    <source>
        <strain evidence="1">VT107</strain>
    </source>
</reference>
<dbReference type="Proteomes" id="UP001148614">
    <property type="component" value="Unassembled WGS sequence"/>
</dbReference>
<comment type="caution">
    <text evidence="1">The sequence shown here is derived from an EMBL/GenBank/DDBJ whole genome shotgun (WGS) entry which is preliminary data.</text>
</comment>
<sequence length="111" mass="12111">MLGDLADSLTQATEQQVNEQVFSLTPAQYNGLTSQEFIRAPQPPPTTHKRRNLAEALANMRPNEKQSASEVYTRSLLWDQIPSDVVRNFAKMVADCNGANSGQAGCNDASS</sequence>